<dbReference type="Proteomes" id="UP001227192">
    <property type="component" value="Unassembled WGS sequence"/>
</dbReference>
<reference evidence="1" key="2">
    <citation type="journal article" date="2016" name="Fungal Biol.">
        <title>Ochratoxin A production by Penicillium thymicola.</title>
        <authorList>
            <person name="Nguyen H.D.T."/>
            <person name="McMullin D.R."/>
            <person name="Ponomareva E."/>
            <person name="Riley R."/>
            <person name="Pomraning K.R."/>
            <person name="Baker S.E."/>
            <person name="Seifert K.A."/>
        </authorList>
    </citation>
    <scope>NUCLEOTIDE SEQUENCE</scope>
    <source>
        <strain evidence="1">DAOM 180753</strain>
    </source>
</reference>
<evidence type="ECO:0000313" key="2">
    <source>
        <dbReference type="Proteomes" id="UP001227192"/>
    </source>
</evidence>
<reference evidence="1" key="1">
    <citation type="submission" date="2015-06" db="EMBL/GenBank/DDBJ databases">
        <authorList>
            <person name="Nguyen H."/>
        </authorList>
    </citation>
    <scope>NUCLEOTIDE SEQUENCE</scope>
    <source>
        <strain evidence="1">DAOM 180753</strain>
    </source>
</reference>
<evidence type="ECO:0000313" key="1">
    <source>
        <dbReference type="EMBL" id="KAJ9483891.1"/>
    </source>
</evidence>
<name>A0AAI9TBK5_PENTH</name>
<protein>
    <submittedName>
        <fullName evidence="1">Uncharacterized protein</fullName>
    </submittedName>
</protein>
<dbReference type="EMBL" id="LACB01000389">
    <property type="protein sequence ID" value="KAJ9483891.1"/>
    <property type="molecule type" value="Genomic_DNA"/>
</dbReference>
<comment type="caution">
    <text evidence="1">The sequence shown here is derived from an EMBL/GenBank/DDBJ whole genome shotgun (WGS) entry which is preliminary data.</text>
</comment>
<proteinExistence type="predicted"/>
<accession>A0AAI9TBK5</accession>
<sequence length="71" mass="8049">MVKMDWYEKKMRNCVARDYHGATSSPTSASAINFPDQQTRNSGHIVLILEQESCQLILHSRLIPIPSHLIA</sequence>
<gene>
    <name evidence="1" type="ORF">VN97_g9503</name>
</gene>
<keyword evidence="2" id="KW-1185">Reference proteome</keyword>
<organism evidence="1 2">
    <name type="scientific">Penicillium thymicola</name>
    <dbReference type="NCBI Taxonomy" id="293382"/>
    <lineage>
        <taxon>Eukaryota</taxon>
        <taxon>Fungi</taxon>
        <taxon>Dikarya</taxon>
        <taxon>Ascomycota</taxon>
        <taxon>Pezizomycotina</taxon>
        <taxon>Eurotiomycetes</taxon>
        <taxon>Eurotiomycetidae</taxon>
        <taxon>Eurotiales</taxon>
        <taxon>Aspergillaceae</taxon>
        <taxon>Penicillium</taxon>
    </lineage>
</organism>
<dbReference type="AlphaFoldDB" id="A0AAI9TBK5"/>